<dbReference type="Pfam" id="PF04082">
    <property type="entry name" value="Fungal_trans"/>
    <property type="match status" value="1"/>
</dbReference>
<dbReference type="SUPFAM" id="SSF57701">
    <property type="entry name" value="Zn2/Cys6 DNA-binding domain"/>
    <property type="match status" value="1"/>
</dbReference>
<evidence type="ECO:0000259" key="4">
    <source>
        <dbReference type="PROSITE" id="PS50048"/>
    </source>
</evidence>
<dbReference type="SMART" id="SM00906">
    <property type="entry name" value="Fungal_trans"/>
    <property type="match status" value="1"/>
</dbReference>
<dbReference type="EMBL" id="JBBWRZ010000005">
    <property type="protein sequence ID" value="KAK8235508.1"/>
    <property type="molecule type" value="Genomic_DNA"/>
</dbReference>
<feature type="region of interest" description="Disordered" evidence="3">
    <location>
        <begin position="1"/>
        <end position="58"/>
    </location>
</feature>
<feature type="compositionally biased region" description="Low complexity" evidence="3">
    <location>
        <begin position="15"/>
        <end position="27"/>
    </location>
</feature>
<evidence type="ECO:0000256" key="1">
    <source>
        <dbReference type="ARBA" id="ARBA00022723"/>
    </source>
</evidence>
<dbReference type="InterPro" id="IPR001138">
    <property type="entry name" value="Zn2Cys6_DnaBD"/>
</dbReference>
<reference evidence="5 6" key="1">
    <citation type="submission" date="2024-04" db="EMBL/GenBank/DDBJ databases">
        <title>Phyllosticta paracitricarpa is synonymous to the EU quarantine fungus P. citricarpa based on phylogenomic analyses.</title>
        <authorList>
            <consortium name="Lawrence Berkeley National Laboratory"/>
            <person name="Van Ingen-Buijs V.A."/>
            <person name="Van Westerhoven A.C."/>
            <person name="Haridas S."/>
            <person name="Skiadas P."/>
            <person name="Martin F."/>
            <person name="Groenewald J.Z."/>
            <person name="Crous P.W."/>
            <person name="Seidl M.F."/>
        </authorList>
    </citation>
    <scope>NUCLEOTIDE SEQUENCE [LARGE SCALE GENOMIC DNA]</scope>
    <source>
        <strain evidence="5 6">CBS 123374</strain>
    </source>
</reference>
<name>A0ABR1YPY8_9PEZI</name>
<evidence type="ECO:0000256" key="2">
    <source>
        <dbReference type="ARBA" id="ARBA00023242"/>
    </source>
</evidence>
<feature type="compositionally biased region" description="Low complexity" evidence="3">
    <location>
        <begin position="40"/>
        <end position="55"/>
    </location>
</feature>
<dbReference type="Pfam" id="PF00172">
    <property type="entry name" value="Zn_clus"/>
    <property type="match status" value="1"/>
</dbReference>
<organism evidence="5 6">
    <name type="scientific">Phyllosticta capitalensis</name>
    <dbReference type="NCBI Taxonomy" id="121624"/>
    <lineage>
        <taxon>Eukaryota</taxon>
        <taxon>Fungi</taxon>
        <taxon>Dikarya</taxon>
        <taxon>Ascomycota</taxon>
        <taxon>Pezizomycotina</taxon>
        <taxon>Dothideomycetes</taxon>
        <taxon>Dothideomycetes incertae sedis</taxon>
        <taxon>Botryosphaeriales</taxon>
        <taxon>Phyllostictaceae</taxon>
        <taxon>Phyllosticta</taxon>
    </lineage>
</organism>
<dbReference type="InterPro" id="IPR050797">
    <property type="entry name" value="Carb_Metab_Trans_Reg"/>
</dbReference>
<dbReference type="PANTHER" id="PTHR31668">
    <property type="entry name" value="GLUCOSE TRANSPORT TRANSCRIPTION REGULATOR RGT1-RELATED-RELATED"/>
    <property type="match status" value="1"/>
</dbReference>
<comment type="caution">
    <text evidence="5">The sequence shown here is derived from an EMBL/GenBank/DDBJ whole genome shotgun (WGS) entry which is preliminary data.</text>
</comment>
<keyword evidence="6" id="KW-1185">Reference proteome</keyword>
<dbReference type="PROSITE" id="PS50048">
    <property type="entry name" value="ZN2_CY6_FUNGAL_2"/>
    <property type="match status" value="1"/>
</dbReference>
<evidence type="ECO:0000313" key="5">
    <source>
        <dbReference type="EMBL" id="KAK8235508.1"/>
    </source>
</evidence>
<proteinExistence type="predicted"/>
<dbReference type="CDD" id="cd12148">
    <property type="entry name" value="fungal_TF_MHR"/>
    <property type="match status" value="1"/>
</dbReference>
<evidence type="ECO:0000313" key="6">
    <source>
        <dbReference type="Proteomes" id="UP001492380"/>
    </source>
</evidence>
<evidence type="ECO:0000256" key="3">
    <source>
        <dbReference type="SAM" id="MobiDB-lite"/>
    </source>
</evidence>
<accession>A0ABR1YPY8</accession>
<dbReference type="PROSITE" id="PS00463">
    <property type="entry name" value="ZN2_CY6_FUNGAL_1"/>
    <property type="match status" value="1"/>
</dbReference>
<feature type="domain" description="Zn(2)-C6 fungal-type" evidence="4">
    <location>
        <begin position="59"/>
        <end position="90"/>
    </location>
</feature>
<keyword evidence="2" id="KW-0539">Nucleus</keyword>
<dbReference type="Proteomes" id="UP001492380">
    <property type="component" value="Unassembled WGS sequence"/>
</dbReference>
<dbReference type="Gene3D" id="4.10.240.10">
    <property type="entry name" value="Zn(2)-C6 fungal-type DNA-binding domain"/>
    <property type="match status" value="1"/>
</dbReference>
<dbReference type="InterPro" id="IPR007219">
    <property type="entry name" value="XnlR_reg_dom"/>
</dbReference>
<protein>
    <recommendedName>
        <fullName evidence="4">Zn(2)-C6 fungal-type domain-containing protein</fullName>
    </recommendedName>
</protein>
<dbReference type="SMART" id="SM00066">
    <property type="entry name" value="GAL4"/>
    <property type="match status" value="1"/>
</dbReference>
<gene>
    <name evidence="5" type="ORF">HDK90DRAFT_414445</name>
</gene>
<sequence>MAQRLTTRIIISLEPPSITTTDPSSSTNSLEPHSMAKALSKSSSPTMSSTPSSTPVKRACDSCHRRKVKCVGEGNKPCKNCVSAGLNCTYNAIPQKKGPKGSRAKVLSELRENQRNAQLAATGFPDLWNAHNIALQRQPGLMSLDLIHHCVDFYFHHFYPSQPILHHQRLQELVLAMDQNVEAYCMITALCAYMLVQPNMTLPPTIVPRGPDGPIPNLNFGHVLLEESVRVRKGYNHAENPSRYSVITSFFYFCCYHCLDKQNSAWYYLREATTYAQILGMHDEETYKTGDFIETARRRRLYWVLFINERAYAIHKHRPITLEATIELPTMDEDPTERVQLSGFLHLINLYKPFDHTFMGLWNKIRTGCLPSWLAEMQQALSNALPSYLEGTEVQAVDLRTSQQWLRTMVWQLAISHGFISSMAPDSTMSFKYPIEIARDLVTMANQFSQQAMEVHGVGLIEKLFDVACTLTDVMACVPLEQHSYEVGPRDYLRRFVNIMSTLRGGQTRYLGLLLQKINEVLPSMGVTMPRLGATSAPANARLDELYDNSASVSAQGSHVGSHEATPFESPPPITIPMPVRQNSHSSMPYPEMHVTPPMGVPAESPGFSNFTTAMSFTHPATAAPAQTGYTTHASHQSGHSGFSG</sequence>
<dbReference type="CDD" id="cd00067">
    <property type="entry name" value="GAL4"/>
    <property type="match status" value="1"/>
</dbReference>
<dbReference type="InterPro" id="IPR036864">
    <property type="entry name" value="Zn2-C6_fun-type_DNA-bd_sf"/>
</dbReference>
<keyword evidence="1" id="KW-0479">Metal-binding</keyword>
<dbReference type="PANTHER" id="PTHR31668:SF20">
    <property type="entry name" value="ZN(II)2CYS6 TRANSCRIPTION FACTOR (EUROFUNG)"/>
    <property type="match status" value="1"/>
</dbReference>